<evidence type="ECO:0000259" key="1">
    <source>
        <dbReference type="Pfam" id="PF00078"/>
    </source>
</evidence>
<proteinExistence type="predicted"/>
<dbReference type="PANTHER" id="PTHR47027">
    <property type="entry name" value="REVERSE TRANSCRIPTASE DOMAIN-CONTAINING PROTEIN"/>
    <property type="match status" value="1"/>
</dbReference>
<sequence>LGCIASEIFSYQRANPPAHVVEIAPAQVPVDAPTAPLHRSQHQPVLRHGPTASRSFTVTVSTFGLSALWTLADCPSRTHTAIGRLPQVDTNGDLDLPPFLRESIWAVQQISSGKAPGSDAIPPEVYRHGRPRLIAELTTLFQEMRNNRHDFAALQLQKKFQMMQTHFFITFVDLPKAFDTVNHDELWKVGHKFGCPERFTHIWRQLHDEMMARVTDNGTVSGAFAVTNGVKEGCVLAPTLFSLMFSAMLMDAYRDESPGICIAYRTDGHLLSSHRMQSPTRVSTTKALDLLLAYHCALNTVTEEDMQRSMDLFAASCANFRPTINTAKSVVMHQTPPSAEYNYPRINVNSVHLKM</sequence>
<feature type="domain" description="Reverse transcriptase" evidence="1">
    <location>
        <begin position="143"/>
        <end position="333"/>
    </location>
</feature>
<accession>A0A183SVU7</accession>
<dbReference type="Pfam" id="PF00078">
    <property type="entry name" value="RVT_1"/>
    <property type="match status" value="1"/>
</dbReference>
<evidence type="ECO:0000313" key="2">
    <source>
        <dbReference type="WBParaSite" id="SSLN_0000867501-mRNA-1"/>
    </source>
</evidence>
<protein>
    <submittedName>
        <fullName evidence="2">Reverse transcriptase domain-containing protein</fullName>
    </submittedName>
</protein>
<dbReference type="InterPro" id="IPR000477">
    <property type="entry name" value="RT_dom"/>
</dbReference>
<name>A0A183SVU7_SCHSO</name>
<organism evidence="2">
    <name type="scientific">Schistocephalus solidus</name>
    <name type="common">Tapeworm</name>
    <dbReference type="NCBI Taxonomy" id="70667"/>
    <lineage>
        <taxon>Eukaryota</taxon>
        <taxon>Metazoa</taxon>
        <taxon>Spiralia</taxon>
        <taxon>Lophotrochozoa</taxon>
        <taxon>Platyhelminthes</taxon>
        <taxon>Cestoda</taxon>
        <taxon>Eucestoda</taxon>
        <taxon>Diphyllobothriidea</taxon>
        <taxon>Diphyllobothriidae</taxon>
        <taxon>Schistocephalus</taxon>
    </lineage>
</organism>
<reference evidence="2" key="1">
    <citation type="submission" date="2016-06" db="UniProtKB">
        <authorList>
            <consortium name="WormBaseParasite"/>
        </authorList>
    </citation>
    <scope>IDENTIFICATION</scope>
</reference>
<dbReference type="WBParaSite" id="SSLN_0000867501-mRNA-1">
    <property type="protein sequence ID" value="SSLN_0000867501-mRNA-1"/>
    <property type="gene ID" value="SSLN_0000867501"/>
</dbReference>
<dbReference type="AlphaFoldDB" id="A0A183SVU7"/>
<dbReference type="PANTHER" id="PTHR47027:SF26">
    <property type="entry name" value="REVERSE TRANSCRIPTASE DOMAIN-CONTAINING PROTEIN"/>
    <property type="match status" value="1"/>
</dbReference>